<keyword evidence="2" id="KW-0472">Membrane</keyword>
<proteinExistence type="predicted"/>
<organism evidence="4">
    <name type="scientific">Pontimicrobium sp. SW4</name>
    <dbReference type="NCBI Taxonomy" id="3153519"/>
    <lineage>
        <taxon>Bacteria</taxon>
        <taxon>Pseudomonadati</taxon>
        <taxon>Bacteroidota</taxon>
        <taxon>Flavobacteriia</taxon>
        <taxon>Flavobacteriales</taxon>
        <taxon>Flavobacteriaceae</taxon>
        <taxon>Pontimicrobium</taxon>
    </lineage>
</organism>
<evidence type="ECO:0000256" key="2">
    <source>
        <dbReference type="ARBA" id="ARBA00023136"/>
    </source>
</evidence>
<dbReference type="GO" id="GO:0016020">
    <property type="term" value="C:membrane"/>
    <property type="evidence" value="ECO:0007669"/>
    <property type="project" value="UniProtKB-SubCell"/>
</dbReference>
<name>A0AAU7BRD7_9FLAO</name>
<dbReference type="AlphaFoldDB" id="A0AAU7BRD7"/>
<dbReference type="RefSeq" id="WP_347922931.1">
    <property type="nucleotide sequence ID" value="NZ_CP157199.1"/>
</dbReference>
<dbReference type="Pfam" id="PF00144">
    <property type="entry name" value="Beta-lactamase"/>
    <property type="match status" value="1"/>
</dbReference>
<dbReference type="GO" id="GO:0016787">
    <property type="term" value="F:hydrolase activity"/>
    <property type="evidence" value="ECO:0007669"/>
    <property type="project" value="UniProtKB-KW"/>
</dbReference>
<sequence length="376" mass="42979">MKNHTLKLLITFIITTNLSYGQYQKVEKSFDNLYSNNQFNGTLLIGSLDSIQFIKSYGLSKAESLTPISDKTIFNIASISKQFTAAGIMLLCDRSQLDLDDFASKYLVDFPYKNITIRQLLNHTSGLHGYLHLWFTNRNKNEPSFLTNKYILNLFNEIKPELDFSSGESFKYTNSGYLVLASIIEAVSKISFQSFLQKEFFIPLGLNSAYLINPNDNANEFLANRYTTDFKLMENKPPEGIYGDKNVALTIKDLFKWTRAYYGNQDFFSPAMLSQSKEPAVLNDNTLSNYGFAWTIDSSNKYHHSGSQRGFVSWAEVDEKKNRIIIILTNRSMSSVKSLANIINSILDNEPIKALQPTKLERKSLKAFEKKYRITN</sequence>
<dbReference type="PANTHER" id="PTHR46825">
    <property type="entry name" value="D-ALANYL-D-ALANINE-CARBOXYPEPTIDASE/ENDOPEPTIDASE AMPH"/>
    <property type="match status" value="1"/>
</dbReference>
<protein>
    <submittedName>
        <fullName evidence="4">Serine hydrolase domain-containing protein</fullName>
        <ecNumber evidence="4">3.1.1.103</ecNumber>
    </submittedName>
</protein>
<dbReference type="PANTHER" id="PTHR46825:SF11">
    <property type="entry name" value="PENICILLIN-BINDING PROTEIN 4"/>
    <property type="match status" value="1"/>
</dbReference>
<reference evidence="4" key="1">
    <citation type="submission" date="2024-05" db="EMBL/GenBank/DDBJ databases">
        <title>Pontimicrobium maritimus sp. nov., isolated form sea water.</title>
        <authorList>
            <person name="Muhammad N."/>
            <person name="Vuong T.Q."/>
            <person name="Han H.L."/>
            <person name="Kim S.-G."/>
        </authorList>
    </citation>
    <scope>NUCLEOTIDE SEQUENCE</scope>
    <source>
        <strain evidence="4">SW4</strain>
    </source>
</reference>
<accession>A0AAU7BRD7</accession>
<dbReference type="InterPro" id="IPR001466">
    <property type="entry name" value="Beta-lactam-related"/>
</dbReference>
<comment type="subcellular location">
    <subcellularLocation>
        <location evidence="1">Membrane</location>
    </subcellularLocation>
</comment>
<gene>
    <name evidence="4" type="ORF">ABGB03_12615</name>
</gene>
<dbReference type="Gene3D" id="3.40.710.10">
    <property type="entry name" value="DD-peptidase/beta-lactamase superfamily"/>
    <property type="match status" value="1"/>
</dbReference>
<dbReference type="InterPro" id="IPR012338">
    <property type="entry name" value="Beta-lactam/transpept-like"/>
</dbReference>
<evidence type="ECO:0000313" key="4">
    <source>
        <dbReference type="EMBL" id="XBG60701.1"/>
    </source>
</evidence>
<dbReference type="EC" id="3.1.1.103" evidence="4"/>
<dbReference type="EMBL" id="CP157199">
    <property type="protein sequence ID" value="XBG60701.1"/>
    <property type="molecule type" value="Genomic_DNA"/>
</dbReference>
<evidence type="ECO:0000256" key="1">
    <source>
        <dbReference type="ARBA" id="ARBA00004370"/>
    </source>
</evidence>
<dbReference type="InterPro" id="IPR050491">
    <property type="entry name" value="AmpC-like"/>
</dbReference>
<dbReference type="SUPFAM" id="SSF56601">
    <property type="entry name" value="beta-lactamase/transpeptidase-like"/>
    <property type="match status" value="1"/>
</dbReference>
<feature type="domain" description="Beta-lactamase-related" evidence="3">
    <location>
        <begin position="53"/>
        <end position="333"/>
    </location>
</feature>
<keyword evidence="4" id="KW-0378">Hydrolase</keyword>
<evidence type="ECO:0000259" key="3">
    <source>
        <dbReference type="Pfam" id="PF00144"/>
    </source>
</evidence>